<dbReference type="InterPro" id="IPR002938">
    <property type="entry name" value="FAD-bd"/>
</dbReference>
<evidence type="ECO:0000313" key="5">
    <source>
        <dbReference type="EMBL" id="SFN97804.1"/>
    </source>
</evidence>
<name>A0A1I5DEW6_9MICO</name>
<dbReference type="GO" id="GO:0016709">
    <property type="term" value="F:oxidoreductase activity, acting on paired donors, with incorporation or reduction of molecular oxygen, NAD(P)H as one donor, and incorporation of one atom of oxygen"/>
    <property type="evidence" value="ECO:0007669"/>
    <property type="project" value="UniProtKB-ARBA"/>
</dbReference>
<dbReference type="Gene3D" id="3.50.50.60">
    <property type="entry name" value="FAD/NAD(P)-binding domain"/>
    <property type="match status" value="1"/>
</dbReference>
<dbReference type="SUPFAM" id="SSF51905">
    <property type="entry name" value="FAD/NAD(P)-binding domain"/>
    <property type="match status" value="1"/>
</dbReference>
<keyword evidence="2" id="KW-0285">Flavoprotein</keyword>
<accession>A0A1I5DEW6</accession>
<keyword evidence="6" id="KW-1185">Reference proteome</keyword>
<organism evidence="5 6">
    <name type="scientific">Mycetocola miduiensis</name>
    <dbReference type="NCBI Taxonomy" id="995034"/>
    <lineage>
        <taxon>Bacteria</taxon>
        <taxon>Bacillati</taxon>
        <taxon>Actinomycetota</taxon>
        <taxon>Actinomycetes</taxon>
        <taxon>Micrococcales</taxon>
        <taxon>Microbacteriaceae</taxon>
        <taxon>Mycetocola</taxon>
    </lineage>
</organism>
<evidence type="ECO:0000259" key="4">
    <source>
        <dbReference type="Pfam" id="PF01494"/>
    </source>
</evidence>
<dbReference type="GO" id="GO:0071949">
    <property type="term" value="F:FAD binding"/>
    <property type="evidence" value="ECO:0007669"/>
    <property type="project" value="InterPro"/>
</dbReference>
<dbReference type="EMBL" id="FOVM01000009">
    <property type="protein sequence ID" value="SFN97804.1"/>
    <property type="molecule type" value="Genomic_DNA"/>
</dbReference>
<dbReference type="PRINTS" id="PR00420">
    <property type="entry name" value="RNGMNOXGNASE"/>
</dbReference>
<reference evidence="6" key="1">
    <citation type="submission" date="2016-10" db="EMBL/GenBank/DDBJ databases">
        <authorList>
            <person name="Varghese N."/>
            <person name="Submissions S."/>
        </authorList>
    </citation>
    <scope>NUCLEOTIDE SEQUENCE [LARGE SCALE GENOMIC DNA]</scope>
    <source>
        <strain evidence="6">CGMCC 1.11101</strain>
    </source>
</reference>
<evidence type="ECO:0000256" key="1">
    <source>
        <dbReference type="ARBA" id="ARBA00001974"/>
    </source>
</evidence>
<dbReference type="InterPro" id="IPR036188">
    <property type="entry name" value="FAD/NAD-bd_sf"/>
</dbReference>
<dbReference type="Gene3D" id="3.30.70.2450">
    <property type="match status" value="1"/>
</dbReference>
<dbReference type="InterPro" id="IPR050641">
    <property type="entry name" value="RIFMO-like"/>
</dbReference>
<dbReference type="Proteomes" id="UP000198867">
    <property type="component" value="Unassembled WGS sequence"/>
</dbReference>
<dbReference type="OrthoDB" id="4246007at2"/>
<dbReference type="STRING" id="995034.SAMN05216219_2870"/>
<evidence type="ECO:0000256" key="3">
    <source>
        <dbReference type="ARBA" id="ARBA00022827"/>
    </source>
</evidence>
<dbReference type="Pfam" id="PF01494">
    <property type="entry name" value="FAD_binding_3"/>
    <property type="match status" value="1"/>
</dbReference>
<sequence>MGNVGDLSREMKTDVLVVGAGPTGLLLAAALTKLGVDAVLVDGKPGPTTESRALVLQARTMEILDQLDLVDAFLDEAMTARVASPGFERRSFGRVPVGRIGAGLSPFAGLYVLEQSKTERILGEHLARLGGSVLWGHPLTGLSEQPDGGIEAVLEGTDGRMLVSARYCVGTDGASSLVRKLRGIPFEGVTNEHSFYVSDAHGVTGLEPDAVNLRFGSDDLLVTFPMAPGGNDRLLGTIRLSGPAVEVTEDAARVKLSTVFGVDYDTSSWFSTYRISHRVAAHFRDGHVFLAGDAGHVHSPVGAQGMNTGLQDSHNLAFALTAVLHQGAQDSALDRYEAERRPVALRLVATTDRVFGFVTGTSSASRFVRRRLSRVFLPFLVGALPRVPLSRRLFEYVSQIRIHYWMSAAARSTGRRGRVVGRRLPWTGTNFDVLRALDWQVHSYGAVARREAVRLRSALRLPLHRFPTAGSSKLVNGRFYLIRPDGFVAAEADGRQAIDVFRTALAEQGVSRDRRAEVGTVSG</sequence>
<keyword evidence="3" id="KW-0274">FAD</keyword>
<evidence type="ECO:0000256" key="2">
    <source>
        <dbReference type="ARBA" id="ARBA00022630"/>
    </source>
</evidence>
<evidence type="ECO:0000313" key="6">
    <source>
        <dbReference type="Proteomes" id="UP000198867"/>
    </source>
</evidence>
<protein>
    <submittedName>
        <fullName evidence="5">2-polyprenyl-6-methoxyphenol hydroxylase</fullName>
    </submittedName>
</protein>
<dbReference type="AlphaFoldDB" id="A0A1I5DEW6"/>
<feature type="domain" description="FAD-binding" evidence="4">
    <location>
        <begin position="12"/>
        <end position="349"/>
    </location>
</feature>
<proteinExistence type="predicted"/>
<dbReference type="PANTHER" id="PTHR43004:SF19">
    <property type="entry name" value="BINDING MONOOXYGENASE, PUTATIVE (JCVI)-RELATED"/>
    <property type="match status" value="1"/>
</dbReference>
<gene>
    <name evidence="5" type="ORF">SAMN05216219_2870</name>
</gene>
<dbReference type="PANTHER" id="PTHR43004">
    <property type="entry name" value="TRK SYSTEM POTASSIUM UPTAKE PROTEIN"/>
    <property type="match status" value="1"/>
</dbReference>
<comment type="cofactor">
    <cofactor evidence="1">
        <name>FAD</name>
        <dbReference type="ChEBI" id="CHEBI:57692"/>
    </cofactor>
</comment>